<dbReference type="HOGENOM" id="CLU_056887_4_1_2"/>
<evidence type="ECO:0000256" key="3">
    <source>
        <dbReference type="HAMAP-Rule" id="MF_00187"/>
    </source>
</evidence>
<dbReference type="PANTHER" id="PTHR30592">
    <property type="entry name" value="FORMATE DEHYDROGENASE"/>
    <property type="match status" value="1"/>
</dbReference>
<comment type="similarity">
    <text evidence="3">Belongs to the FdhD family.</text>
</comment>
<dbReference type="HAMAP" id="MF_00187">
    <property type="entry name" value="FdhD"/>
    <property type="match status" value="1"/>
</dbReference>
<dbReference type="EMBL" id="CP002101">
    <property type="protein sequence ID" value="AEH61351.1"/>
    <property type="molecule type" value="Genomic_DNA"/>
</dbReference>
<evidence type="ECO:0000256" key="1">
    <source>
        <dbReference type="ARBA" id="ARBA00022490"/>
    </source>
</evidence>
<dbReference type="GO" id="GO:0016783">
    <property type="term" value="F:sulfurtransferase activity"/>
    <property type="evidence" value="ECO:0007669"/>
    <property type="project" value="InterPro"/>
</dbReference>
<dbReference type="Gene3D" id="3.40.140.10">
    <property type="entry name" value="Cytidine Deaminase, domain 2"/>
    <property type="match status" value="1"/>
</dbReference>
<gene>
    <name evidence="3" type="primary">fdhD</name>
    <name evidence="4" type="ordered locus">Mzhil_1512</name>
</gene>
<dbReference type="OrthoDB" id="57189at2157"/>
<dbReference type="PANTHER" id="PTHR30592:SF1">
    <property type="entry name" value="SULFUR CARRIER PROTEIN FDHD"/>
    <property type="match status" value="1"/>
</dbReference>
<dbReference type="SUPFAM" id="SSF53927">
    <property type="entry name" value="Cytidine deaminase-like"/>
    <property type="match status" value="1"/>
</dbReference>
<reference evidence="4 5" key="1">
    <citation type="submission" date="2010-07" db="EMBL/GenBank/DDBJ databases">
        <title>The complete genome of Methanosalsum zhilinae DSM 4017.</title>
        <authorList>
            <consortium name="US DOE Joint Genome Institute (JGI-PGF)"/>
            <person name="Lucas S."/>
            <person name="Copeland A."/>
            <person name="Lapidus A."/>
            <person name="Glavina del Rio T."/>
            <person name="Dalin E."/>
            <person name="Tice H."/>
            <person name="Bruce D."/>
            <person name="Goodwin L."/>
            <person name="Pitluck S."/>
            <person name="Kyrpides N."/>
            <person name="Mavromatis K."/>
            <person name="Ovchinnikova G."/>
            <person name="Daligault H."/>
            <person name="Detter J.C."/>
            <person name="Han C."/>
            <person name="Tapia R."/>
            <person name="Larimer F."/>
            <person name="Land M."/>
            <person name="Hauser L."/>
            <person name="Markowitz V."/>
            <person name="Cheng J.-F."/>
            <person name="Hugenholtz P."/>
            <person name="Woyke T."/>
            <person name="Wu D."/>
            <person name="Spring S."/>
            <person name="Schueler E."/>
            <person name="Brambilla E."/>
            <person name="Klenk H.-P."/>
            <person name="Eisen J.A."/>
        </authorList>
    </citation>
    <scope>NUCLEOTIDE SEQUENCE [LARGE SCALE GENOMIC DNA]</scope>
    <source>
        <strain evidence="5">DSM 4017 / NBRC 107636 / OCM 62 / WeN5</strain>
    </source>
</reference>
<comment type="subcellular location">
    <subcellularLocation>
        <location evidence="3">Cytoplasm</location>
    </subcellularLocation>
</comment>
<dbReference type="Pfam" id="PF02634">
    <property type="entry name" value="FdhD-NarQ"/>
    <property type="match status" value="1"/>
</dbReference>
<name>F7XP59_METZD</name>
<dbReference type="PIRSF" id="PIRSF015626">
    <property type="entry name" value="FdhD"/>
    <property type="match status" value="1"/>
</dbReference>
<dbReference type="GO" id="GO:0006777">
    <property type="term" value="P:Mo-molybdopterin cofactor biosynthetic process"/>
    <property type="evidence" value="ECO:0007669"/>
    <property type="project" value="UniProtKB-UniRule"/>
</dbReference>
<protein>
    <recommendedName>
        <fullName evidence="3">Sulfur carrier protein FdhD</fullName>
    </recommendedName>
</protein>
<dbReference type="Proteomes" id="UP000006622">
    <property type="component" value="Chromosome"/>
</dbReference>
<dbReference type="GO" id="GO:0005737">
    <property type="term" value="C:cytoplasm"/>
    <property type="evidence" value="ECO:0007669"/>
    <property type="project" value="UniProtKB-SubCell"/>
</dbReference>
<dbReference type="InterPro" id="IPR003786">
    <property type="entry name" value="FdhD"/>
</dbReference>
<dbReference type="Gene3D" id="3.10.20.10">
    <property type="match status" value="1"/>
</dbReference>
<evidence type="ECO:0000313" key="4">
    <source>
        <dbReference type="EMBL" id="AEH61351.1"/>
    </source>
</evidence>
<keyword evidence="5" id="KW-1185">Reference proteome</keyword>
<dbReference type="AlphaFoldDB" id="F7XP59"/>
<keyword evidence="2 3" id="KW-0501">Molybdenum cofactor biosynthesis</keyword>
<organism evidence="4 5">
    <name type="scientific">Methanosalsum zhilinae (strain DSM 4017 / NBRC 107636 / OCM 62 / WeN5)</name>
    <name type="common">Methanohalophilus zhilinae</name>
    <dbReference type="NCBI Taxonomy" id="679901"/>
    <lineage>
        <taxon>Archaea</taxon>
        <taxon>Methanobacteriati</taxon>
        <taxon>Methanobacteriota</taxon>
        <taxon>Stenosarchaea group</taxon>
        <taxon>Methanomicrobia</taxon>
        <taxon>Methanosarcinales</taxon>
        <taxon>Methanosarcinaceae</taxon>
        <taxon>Methanosalsum</taxon>
    </lineage>
</organism>
<proteinExistence type="inferred from homology"/>
<dbReference type="GO" id="GO:0097163">
    <property type="term" value="F:sulfur carrier activity"/>
    <property type="evidence" value="ECO:0007669"/>
    <property type="project" value="UniProtKB-UniRule"/>
</dbReference>
<accession>F7XP59</accession>
<comment type="function">
    <text evidence="3">Required for formate dehydrogenase (FDH) activity. Acts as a sulfur carrier protein that transfers sulfur from IscS to the molybdenum cofactor prior to its insertion into FDH.</text>
</comment>
<dbReference type="GeneID" id="10823150"/>
<dbReference type="STRING" id="679901.Mzhil_1512"/>
<sequence length="282" mass="30954">MDQKEIDVYATRFSSLDIKRNGSISAAEYLVAKESSFDLKVNNVNIASLIASPSQLRELGVGYVVCEGIASFDEITDISLNGMEIEIQVTSEDDLELWKELRSSGCIGVKWNLNEEISVNSSEIFTHEAIFSGLNYLESDIYRLTKGTHLAALIDSKGKVVAQSVDIGRHNAIDKVVGHAFIKNIDLSKVYLFSTGRQSAGMVMKASRAGIPLIATKSAPFDSGIEASVRTGLCLVGFVSQSCMSVFSNVYRIDPRSYNSKELHNKKIYNQSVNIDSCQSDK</sequence>
<feature type="active site" description="Cysteine persulfide intermediate" evidence="3">
    <location>
        <position position="106"/>
    </location>
</feature>
<evidence type="ECO:0000256" key="2">
    <source>
        <dbReference type="ARBA" id="ARBA00023150"/>
    </source>
</evidence>
<comment type="caution">
    <text evidence="3">Lacks conserved residue(s) required for the propagation of feature annotation.</text>
</comment>
<dbReference type="NCBIfam" id="TIGR00129">
    <property type="entry name" value="fdhD_narQ"/>
    <property type="match status" value="1"/>
</dbReference>
<dbReference type="RefSeq" id="WP_013898788.1">
    <property type="nucleotide sequence ID" value="NC_015676.1"/>
</dbReference>
<dbReference type="KEGG" id="mzh:Mzhil_1512"/>
<keyword evidence="1 3" id="KW-0963">Cytoplasm</keyword>
<dbReference type="InterPro" id="IPR016193">
    <property type="entry name" value="Cytidine_deaminase-like"/>
</dbReference>
<evidence type="ECO:0000313" key="5">
    <source>
        <dbReference type="Proteomes" id="UP000006622"/>
    </source>
</evidence>